<dbReference type="AlphaFoldDB" id="A0A4Y2HI48"/>
<protein>
    <submittedName>
        <fullName evidence="1">Uncharacterized protein</fullName>
    </submittedName>
</protein>
<gene>
    <name evidence="1" type="ORF">AVEN_175185_1</name>
</gene>
<accession>A0A4Y2HI48</accession>
<dbReference type="EMBL" id="BGPR01001940">
    <property type="protein sequence ID" value="GBM64683.1"/>
    <property type="molecule type" value="Genomic_DNA"/>
</dbReference>
<keyword evidence="2" id="KW-1185">Reference proteome</keyword>
<name>A0A4Y2HI48_ARAVE</name>
<proteinExistence type="predicted"/>
<evidence type="ECO:0000313" key="1">
    <source>
        <dbReference type="EMBL" id="GBM64683.1"/>
    </source>
</evidence>
<sequence length="94" mass="10685">MAHTECSNITPKEECANRKIRRLLEPPTFGLSRRHRIGLISLDPINLFFPFRVRTHGAVMANSAERLKRVVGVHTGRLANLCCQVTLHIQLLRS</sequence>
<comment type="caution">
    <text evidence="1">The sequence shown here is derived from an EMBL/GenBank/DDBJ whole genome shotgun (WGS) entry which is preliminary data.</text>
</comment>
<evidence type="ECO:0000313" key="2">
    <source>
        <dbReference type="Proteomes" id="UP000499080"/>
    </source>
</evidence>
<organism evidence="1 2">
    <name type="scientific">Araneus ventricosus</name>
    <name type="common">Orbweaver spider</name>
    <name type="synonym">Epeira ventricosa</name>
    <dbReference type="NCBI Taxonomy" id="182803"/>
    <lineage>
        <taxon>Eukaryota</taxon>
        <taxon>Metazoa</taxon>
        <taxon>Ecdysozoa</taxon>
        <taxon>Arthropoda</taxon>
        <taxon>Chelicerata</taxon>
        <taxon>Arachnida</taxon>
        <taxon>Araneae</taxon>
        <taxon>Araneomorphae</taxon>
        <taxon>Entelegynae</taxon>
        <taxon>Araneoidea</taxon>
        <taxon>Araneidae</taxon>
        <taxon>Araneus</taxon>
    </lineage>
</organism>
<reference evidence="1 2" key="1">
    <citation type="journal article" date="2019" name="Sci. Rep.">
        <title>Orb-weaving spider Araneus ventricosus genome elucidates the spidroin gene catalogue.</title>
        <authorList>
            <person name="Kono N."/>
            <person name="Nakamura H."/>
            <person name="Ohtoshi R."/>
            <person name="Moran D.A.P."/>
            <person name="Shinohara A."/>
            <person name="Yoshida Y."/>
            <person name="Fujiwara M."/>
            <person name="Mori M."/>
            <person name="Tomita M."/>
            <person name="Arakawa K."/>
        </authorList>
    </citation>
    <scope>NUCLEOTIDE SEQUENCE [LARGE SCALE GENOMIC DNA]</scope>
</reference>
<dbReference type="Proteomes" id="UP000499080">
    <property type="component" value="Unassembled WGS sequence"/>
</dbReference>